<dbReference type="InterPro" id="IPR003848">
    <property type="entry name" value="DUF218"/>
</dbReference>
<keyword evidence="3" id="KW-1185">Reference proteome</keyword>
<dbReference type="InterPro" id="IPR014729">
    <property type="entry name" value="Rossmann-like_a/b/a_fold"/>
</dbReference>
<dbReference type="EMBL" id="QKTW01000017">
    <property type="protein sequence ID" value="PZF72769.1"/>
    <property type="molecule type" value="Genomic_DNA"/>
</dbReference>
<proteinExistence type="predicted"/>
<protein>
    <submittedName>
        <fullName evidence="2">YdcF family protein</fullName>
    </submittedName>
</protein>
<gene>
    <name evidence="2" type="ORF">DN068_12725</name>
</gene>
<accession>A0A2W2B901</accession>
<evidence type="ECO:0000259" key="1">
    <source>
        <dbReference type="Pfam" id="PF02698"/>
    </source>
</evidence>
<dbReference type="Gene3D" id="3.40.50.620">
    <property type="entry name" value="HUPs"/>
    <property type="match status" value="1"/>
</dbReference>
<dbReference type="CDD" id="cd06259">
    <property type="entry name" value="YdcF-like"/>
    <property type="match status" value="1"/>
</dbReference>
<feature type="domain" description="DUF218" evidence="1">
    <location>
        <begin position="35"/>
        <end position="150"/>
    </location>
</feature>
<dbReference type="InterPro" id="IPR051599">
    <property type="entry name" value="Cell_Envelope_Assoc"/>
</dbReference>
<reference evidence="2 3" key="1">
    <citation type="submission" date="2018-06" db="EMBL/GenBank/DDBJ databases">
        <title>Mucibacter soli gen. nov., sp. nov., a new member of the family Chitinophagaceae producing mucin.</title>
        <authorList>
            <person name="Kim M.-K."/>
            <person name="Park S."/>
            <person name="Kim T.-S."/>
            <person name="Joung Y."/>
            <person name="Han J.-H."/>
            <person name="Kim S.B."/>
        </authorList>
    </citation>
    <scope>NUCLEOTIDE SEQUENCE [LARGE SCALE GENOMIC DNA]</scope>
    <source>
        <strain evidence="2 3">R1-15</strain>
    </source>
</reference>
<dbReference type="GO" id="GO:0005886">
    <property type="term" value="C:plasma membrane"/>
    <property type="evidence" value="ECO:0007669"/>
    <property type="project" value="TreeGrafter"/>
</dbReference>
<dbReference type="OrthoDB" id="663545at2"/>
<evidence type="ECO:0000313" key="3">
    <source>
        <dbReference type="Proteomes" id="UP000248745"/>
    </source>
</evidence>
<comment type="caution">
    <text evidence="2">The sequence shown here is derived from an EMBL/GenBank/DDBJ whole genome shotgun (WGS) entry which is preliminary data.</text>
</comment>
<name>A0A2W2B901_9BACT</name>
<organism evidence="2 3">
    <name type="scientific">Taibaiella soli</name>
    <dbReference type="NCBI Taxonomy" id="1649169"/>
    <lineage>
        <taxon>Bacteria</taxon>
        <taxon>Pseudomonadati</taxon>
        <taxon>Bacteroidota</taxon>
        <taxon>Chitinophagia</taxon>
        <taxon>Chitinophagales</taxon>
        <taxon>Chitinophagaceae</taxon>
        <taxon>Taibaiella</taxon>
    </lineage>
</organism>
<dbReference type="AlphaFoldDB" id="A0A2W2B901"/>
<evidence type="ECO:0000313" key="2">
    <source>
        <dbReference type="EMBL" id="PZF72769.1"/>
    </source>
</evidence>
<dbReference type="PANTHER" id="PTHR30336">
    <property type="entry name" value="INNER MEMBRANE PROTEIN, PROBABLE PERMEASE"/>
    <property type="match status" value="1"/>
</dbReference>
<dbReference type="PANTHER" id="PTHR30336:SF20">
    <property type="entry name" value="DUF218 DOMAIN-CONTAINING PROTEIN"/>
    <property type="match status" value="1"/>
</dbReference>
<sequence length="219" mass="25038">MVITFTSLLPLLSCFSSKKSQREAYQKAQQIGPFDAVIVPGVPFKDGRWDTVMKARVLWSWVLYKNGVVKNIIYSGGAVYSPYIEAKIMGLYAQQLGIPRENIYYDSLAQHSTENVYYSYLLAKQLGFKTIALATDPFQSLMLRGYTKRRFATDIFHLPFSTDSISKFNYLNPVIDPQSAFVSPWESITKKKGFWARFRGTLGRDIDWAPYKNGRVDPL</sequence>
<dbReference type="Pfam" id="PF02698">
    <property type="entry name" value="DUF218"/>
    <property type="match status" value="1"/>
</dbReference>
<dbReference type="Proteomes" id="UP000248745">
    <property type="component" value="Unassembled WGS sequence"/>
</dbReference>